<dbReference type="InterPro" id="IPR000315">
    <property type="entry name" value="Znf_B-box"/>
</dbReference>
<name>A0A8S3RDS6_MYTED</name>
<comment type="caution">
    <text evidence="5">The sequence shown here is derived from an EMBL/GenBank/DDBJ whole genome shotgun (WGS) entry which is preliminary data.</text>
</comment>
<dbReference type="SMART" id="SM00336">
    <property type="entry name" value="BBOX"/>
    <property type="match status" value="1"/>
</dbReference>
<keyword evidence="1" id="KW-0862">Zinc</keyword>
<dbReference type="CDD" id="cd19757">
    <property type="entry name" value="Bbox1"/>
    <property type="match status" value="1"/>
</dbReference>
<feature type="compositionally biased region" description="Basic and acidic residues" evidence="3">
    <location>
        <begin position="107"/>
        <end position="120"/>
    </location>
</feature>
<dbReference type="InterPro" id="IPR047153">
    <property type="entry name" value="TRIM45/56/19-like"/>
</dbReference>
<sequence>MNMIDYILQYRSDQVSFTSRWFSFSPPSCLVILEYLQKLIKRIRYKVSNTTNVTIRCLVVCHPAGETVDVEVQQTKIQLVHQKKRTSTTTCKNCEAKNKKSGLGCRKRNDDTRSRDKRNSGENQEIVGGCWSGGHGCFITSMHPPKPKTACSICEQKKKSRITAETFCPECEEALCKSCAEHHKLSKISKDHHTIPVQHYSEIPTFVLKTEQCCLDHKLEYEMYCVDHKHPCCVRCVSENHVDCHNLKPLNDVVHNAKSSELLNEIEKSIDDISAYLETAQKEREEYVRKFEEQIAQCRKHKNLIKSLITDHLDQLDQKMEAELHTRESDYKVASEKTIGEIEKRRENVKKIADDISAMRKYASDRQTFLAMHLLNESVGKEQNAVYELSNNMEHIELTVNEPDITAVLEAQSLGNLKVISLPVDSVFKIKKKMKEKMATKQDNSREKRRQQNAVEK</sequence>
<feature type="domain" description="B box-type" evidence="4">
    <location>
        <begin position="146"/>
        <end position="197"/>
    </location>
</feature>
<feature type="region of interest" description="Disordered" evidence="3">
    <location>
        <begin position="97"/>
        <end position="122"/>
    </location>
</feature>
<evidence type="ECO:0000256" key="2">
    <source>
        <dbReference type="SAM" id="Coils"/>
    </source>
</evidence>
<dbReference type="PANTHER" id="PTHR25462">
    <property type="entry name" value="BONUS, ISOFORM C-RELATED"/>
    <property type="match status" value="1"/>
</dbReference>
<proteinExistence type="predicted"/>
<keyword evidence="1" id="KW-0479">Metal-binding</keyword>
<keyword evidence="6" id="KW-1185">Reference proteome</keyword>
<feature type="region of interest" description="Disordered" evidence="3">
    <location>
        <begin position="435"/>
        <end position="457"/>
    </location>
</feature>
<evidence type="ECO:0000256" key="3">
    <source>
        <dbReference type="SAM" id="MobiDB-lite"/>
    </source>
</evidence>
<organism evidence="5 6">
    <name type="scientific">Mytilus edulis</name>
    <name type="common">Blue mussel</name>
    <dbReference type="NCBI Taxonomy" id="6550"/>
    <lineage>
        <taxon>Eukaryota</taxon>
        <taxon>Metazoa</taxon>
        <taxon>Spiralia</taxon>
        <taxon>Lophotrochozoa</taxon>
        <taxon>Mollusca</taxon>
        <taxon>Bivalvia</taxon>
        <taxon>Autobranchia</taxon>
        <taxon>Pteriomorphia</taxon>
        <taxon>Mytilida</taxon>
        <taxon>Mytiloidea</taxon>
        <taxon>Mytilidae</taxon>
        <taxon>Mytilinae</taxon>
        <taxon>Mytilus</taxon>
    </lineage>
</organism>
<evidence type="ECO:0000259" key="4">
    <source>
        <dbReference type="PROSITE" id="PS50119"/>
    </source>
</evidence>
<dbReference type="PROSITE" id="PS50119">
    <property type="entry name" value="ZF_BBOX"/>
    <property type="match status" value="1"/>
</dbReference>
<reference evidence="5" key="1">
    <citation type="submission" date="2021-03" db="EMBL/GenBank/DDBJ databases">
        <authorList>
            <person name="Bekaert M."/>
        </authorList>
    </citation>
    <scope>NUCLEOTIDE SEQUENCE</scope>
</reference>
<dbReference type="OrthoDB" id="6072346at2759"/>
<keyword evidence="2" id="KW-0175">Coiled coil</keyword>
<dbReference type="GO" id="GO:0008270">
    <property type="term" value="F:zinc ion binding"/>
    <property type="evidence" value="ECO:0007669"/>
    <property type="project" value="UniProtKB-KW"/>
</dbReference>
<accession>A0A8S3RDS6</accession>
<dbReference type="AlphaFoldDB" id="A0A8S3RDS6"/>
<evidence type="ECO:0000313" key="5">
    <source>
        <dbReference type="EMBL" id="CAG2206088.1"/>
    </source>
</evidence>
<evidence type="ECO:0000313" key="6">
    <source>
        <dbReference type="Proteomes" id="UP000683360"/>
    </source>
</evidence>
<evidence type="ECO:0000256" key="1">
    <source>
        <dbReference type="PROSITE-ProRule" id="PRU00024"/>
    </source>
</evidence>
<keyword evidence="1" id="KW-0863">Zinc-finger</keyword>
<dbReference type="EMBL" id="CAJPWZ010001038">
    <property type="protein sequence ID" value="CAG2206088.1"/>
    <property type="molecule type" value="Genomic_DNA"/>
</dbReference>
<dbReference type="PANTHER" id="PTHR25462:SF296">
    <property type="entry name" value="MEIOTIC P26, ISOFORM F"/>
    <property type="match status" value="1"/>
</dbReference>
<dbReference type="Proteomes" id="UP000683360">
    <property type="component" value="Unassembled WGS sequence"/>
</dbReference>
<feature type="coiled-coil region" evidence="2">
    <location>
        <begin position="263"/>
        <end position="297"/>
    </location>
</feature>
<protein>
    <recommendedName>
        <fullName evidence="4">B box-type domain-containing protein</fullName>
    </recommendedName>
</protein>
<gene>
    <name evidence="5" type="ORF">MEDL_20423</name>
</gene>
<dbReference type="Gene3D" id="3.30.160.60">
    <property type="entry name" value="Classic Zinc Finger"/>
    <property type="match status" value="1"/>
</dbReference>
<feature type="compositionally biased region" description="Basic and acidic residues" evidence="3">
    <location>
        <begin position="436"/>
        <end position="446"/>
    </location>
</feature>